<feature type="transmembrane region" description="Helical" evidence="7">
    <location>
        <begin position="269"/>
        <end position="288"/>
    </location>
</feature>
<feature type="domain" description="ABC transmembrane type-1" evidence="8">
    <location>
        <begin position="360"/>
        <end position="566"/>
    </location>
</feature>
<dbReference type="RefSeq" id="WP_006106122.1">
    <property type="nucleotide sequence ID" value="NZ_DS989877.1"/>
</dbReference>
<comment type="similarity">
    <text evidence="7">Belongs to the binding-protein-dependent transport system permease family.</text>
</comment>
<dbReference type="Gene3D" id="1.10.3720.10">
    <property type="entry name" value="MetI-like"/>
    <property type="match status" value="2"/>
</dbReference>
<dbReference type="InterPro" id="IPR000515">
    <property type="entry name" value="MetI-like"/>
</dbReference>
<dbReference type="EMBL" id="DS989877">
    <property type="protein sequence ID" value="EDX71026.1"/>
    <property type="molecule type" value="Genomic_DNA"/>
</dbReference>
<evidence type="ECO:0000313" key="9">
    <source>
        <dbReference type="EMBL" id="EDX71026.1"/>
    </source>
</evidence>
<keyword evidence="6 7" id="KW-0472">Membrane</keyword>
<evidence type="ECO:0000256" key="7">
    <source>
        <dbReference type="RuleBase" id="RU363032"/>
    </source>
</evidence>
<feature type="transmembrane region" description="Helical" evidence="7">
    <location>
        <begin position="215"/>
        <end position="237"/>
    </location>
</feature>
<dbReference type="CDD" id="cd06261">
    <property type="entry name" value="TM_PBP2"/>
    <property type="match status" value="2"/>
</dbReference>
<name>B4W445_9CYAN</name>
<evidence type="ECO:0000256" key="1">
    <source>
        <dbReference type="ARBA" id="ARBA00004651"/>
    </source>
</evidence>
<protein>
    <submittedName>
        <fullName evidence="9">ABC transporter, permease protein</fullName>
    </submittedName>
</protein>
<reference evidence="9 10" key="1">
    <citation type="submission" date="2008-07" db="EMBL/GenBank/DDBJ databases">
        <authorList>
            <person name="Tandeau de Marsac N."/>
            <person name="Ferriera S."/>
            <person name="Johnson J."/>
            <person name="Kravitz S."/>
            <person name="Beeson K."/>
            <person name="Sutton G."/>
            <person name="Rogers Y.-H."/>
            <person name="Friedman R."/>
            <person name="Frazier M."/>
            <person name="Venter J.C."/>
        </authorList>
    </citation>
    <scope>NUCLEOTIDE SEQUENCE [LARGE SCALE GENOMIC DNA]</scope>
    <source>
        <strain evidence="9 10">PCC 7420</strain>
    </source>
</reference>
<dbReference type="GO" id="GO:0055085">
    <property type="term" value="P:transmembrane transport"/>
    <property type="evidence" value="ECO:0007669"/>
    <property type="project" value="InterPro"/>
</dbReference>
<feature type="transmembrane region" description="Helical" evidence="7">
    <location>
        <begin position="548"/>
        <end position="568"/>
    </location>
</feature>
<dbReference type="Proteomes" id="UP000003835">
    <property type="component" value="Unassembled WGS sequence"/>
</dbReference>
<feature type="domain" description="ABC transmembrane type-1" evidence="8">
    <location>
        <begin position="83"/>
        <end position="287"/>
    </location>
</feature>
<keyword evidence="4 7" id="KW-0812">Transmembrane</keyword>
<dbReference type="PANTHER" id="PTHR30183">
    <property type="entry name" value="MOLYBDENUM TRANSPORT SYSTEM PERMEASE PROTEIN MODB"/>
    <property type="match status" value="1"/>
</dbReference>
<dbReference type="eggNOG" id="COG1178">
    <property type="taxonomic scope" value="Bacteria"/>
</dbReference>
<evidence type="ECO:0000313" key="10">
    <source>
        <dbReference type="Proteomes" id="UP000003835"/>
    </source>
</evidence>
<feature type="transmembrane region" description="Helical" evidence="7">
    <location>
        <begin position="121"/>
        <end position="139"/>
    </location>
</feature>
<keyword evidence="2 7" id="KW-0813">Transport</keyword>
<dbReference type="AlphaFoldDB" id="B4W445"/>
<dbReference type="GO" id="GO:0005886">
    <property type="term" value="C:plasma membrane"/>
    <property type="evidence" value="ECO:0007669"/>
    <property type="project" value="UniProtKB-SubCell"/>
</dbReference>
<comment type="subcellular location">
    <subcellularLocation>
        <location evidence="1 7">Cell membrane</location>
        <topology evidence="1 7">Multi-pass membrane protein</topology>
    </subcellularLocation>
</comment>
<feature type="transmembrane region" description="Helical" evidence="7">
    <location>
        <begin position="316"/>
        <end position="339"/>
    </location>
</feature>
<keyword evidence="10" id="KW-1185">Reference proteome</keyword>
<evidence type="ECO:0000256" key="6">
    <source>
        <dbReference type="ARBA" id="ARBA00023136"/>
    </source>
</evidence>
<evidence type="ECO:0000256" key="5">
    <source>
        <dbReference type="ARBA" id="ARBA00022989"/>
    </source>
</evidence>
<feature type="transmembrane region" description="Helical" evidence="7">
    <location>
        <begin position="432"/>
        <end position="454"/>
    </location>
</feature>
<dbReference type="HOGENOM" id="CLU_021838_0_2_3"/>
<evidence type="ECO:0000259" key="8">
    <source>
        <dbReference type="PROSITE" id="PS50928"/>
    </source>
</evidence>
<dbReference type="PROSITE" id="PS50928">
    <property type="entry name" value="ABC_TM1"/>
    <property type="match status" value="2"/>
</dbReference>
<keyword evidence="5 7" id="KW-1133">Transmembrane helix</keyword>
<evidence type="ECO:0000256" key="3">
    <source>
        <dbReference type="ARBA" id="ARBA00022475"/>
    </source>
</evidence>
<organism evidence="9 10">
    <name type="scientific">Coleofasciculus chthonoplastes PCC 7420</name>
    <dbReference type="NCBI Taxonomy" id="118168"/>
    <lineage>
        <taxon>Bacteria</taxon>
        <taxon>Bacillati</taxon>
        <taxon>Cyanobacteriota</taxon>
        <taxon>Cyanophyceae</taxon>
        <taxon>Coleofasciculales</taxon>
        <taxon>Coleofasciculaceae</taxon>
        <taxon>Coleofasciculus</taxon>
    </lineage>
</organism>
<keyword evidence="3" id="KW-1003">Cell membrane</keyword>
<gene>
    <name evidence="9" type="ORF">MC7420_6626</name>
</gene>
<feature type="transmembrane region" description="Helical" evidence="7">
    <location>
        <begin position="395"/>
        <end position="420"/>
    </location>
</feature>
<feature type="transmembrane region" description="Helical" evidence="7">
    <location>
        <begin position="491"/>
        <end position="512"/>
    </location>
</feature>
<evidence type="ECO:0000256" key="2">
    <source>
        <dbReference type="ARBA" id="ARBA00022448"/>
    </source>
</evidence>
<sequence>MANRSFSCAVVKMNQSTQSTSTLPKPDLVQGKERRRRINFWTLVVLAIALLVATPVLFVLSNIFTDAGEIWQHLAQTVLWRYMANSFWLMLGVGCGVGLIGVGTAWLVTMCRFPGSRLFEWALLLPLAAPAYVLAYTYTDFLDFSGPIQTALRDGFGWSYGDYWFPNIRSLGGAILMLTLVLYPYVYLLARVAFLEQSVCTLEASRSLGCGPWRSFFTVALPLARPAIAAGVALALMETLNDFGTVKYFGVQTFTTGIYRTWFGLGERVAAAQLAAFLLLFILALIWLERWSRRQARYYQNTNSYRQLPSYQLEGIRGIGASLACFVPLSLGFLLPAALLLEMTLKNTTTTLEGEFWVYARHSFILAVVTAVLGVAIAVIMAYGLRLRSTLVMRLATRIAAMGYAVPGSVIAVGILIPIGRLDNAIDAGMQAIFSISTGLLFSGTITALVYAYLVRFLAVSFNSVEASLGKIKPSLDDAARSLGYSPTSTLVKVHAPMMWGGLLTAGMLLFVDVMKELSATLIIRPFNFDTLAVRVYNLASDERLVEAAAPALAIVLVGIIPVILLSWRIARSR</sequence>
<dbReference type="FunFam" id="1.10.3720.10:FF:000088">
    <property type="entry name" value="Iron(III) ABC transporter, permease protein"/>
    <property type="match status" value="1"/>
</dbReference>
<dbReference type="PANTHER" id="PTHR30183:SF2">
    <property type="entry name" value="IRON UTILIZATION PROTEIN"/>
    <property type="match status" value="1"/>
</dbReference>
<evidence type="ECO:0000256" key="4">
    <source>
        <dbReference type="ARBA" id="ARBA00022692"/>
    </source>
</evidence>
<accession>B4W445</accession>
<dbReference type="Pfam" id="PF00528">
    <property type="entry name" value="BPD_transp_1"/>
    <property type="match status" value="1"/>
</dbReference>
<feature type="transmembrane region" description="Helical" evidence="7">
    <location>
        <begin position="87"/>
        <end position="109"/>
    </location>
</feature>
<feature type="transmembrane region" description="Helical" evidence="7">
    <location>
        <begin position="359"/>
        <end position="383"/>
    </location>
</feature>
<feature type="transmembrane region" description="Helical" evidence="7">
    <location>
        <begin position="40"/>
        <end position="64"/>
    </location>
</feature>
<dbReference type="STRING" id="118168.MC7420_6626"/>
<proteinExistence type="inferred from homology"/>
<dbReference type="SUPFAM" id="SSF161098">
    <property type="entry name" value="MetI-like"/>
    <property type="match status" value="2"/>
</dbReference>
<dbReference type="InterPro" id="IPR035906">
    <property type="entry name" value="MetI-like_sf"/>
</dbReference>
<feature type="transmembrane region" description="Helical" evidence="7">
    <location>
        <begin position="171"/>
        <end position="194"/>
    </location>
</feature>